<evidence type="ECO:0008006" key="4">
    <source>
        <dbReference type="Google" id="ProtNLM"/>
    </source>
</evidence>
<dbReference type="PANTHER" id="PTHR44196:SF1">
    <property type="entry name" value="DEHYDROGENASE_REDUCTASE SDR FAMILY MEMBER 7B"/>
    <property type="match status" value="1"/>
</dbReference>
<dbReference type="PRINTS" id="PR00081">
    <property type="entry name" value="GDHRDH"/>
</dbReference>
<evidence type="ECO:0000256" key="2">
    <source>
        <dbReference type="ARBA" id="ARBA00023002"/>
    </source>
</evidence>
<dbReference type="GO" id="GO:0016020">
    <property type="term" value="C:membrane"/>
    <property type="evidence" value="ECO:0007669"/>
    <property type="project" value="TreeGrafter"/>
</dbReference>
<dbReference type="InterPro" id="IPR020904">
    <property type="entry name" value="Sc_DH/Rdtase_CS"/>
</dbReference>
<dbReference type="GO" id="GO:0016491">
    <property type="term" value="F:oxidoreductase activity"/>
    <property type="evidence" value="ECO:0007669"/>
    <property type="project" value="UniProtKB-KW"/>
</dbReference>
<dbReference type="AlphaFoldDB" id="A0A382GYZ1"/>
<evidence type="ECO:0000256" key="1">
    <source>
        <dbReference type="ARBA" id="ARBA00006484"/>
    </source>
</evidence>
<dbReference type="Gene3D" id="3.40.50.720">
    <property type="entry name" value="NAD(P)-binding Rossmann-like Domain"/>
    <property type="match status" value="1"/>
</dbReference>
<name>A0A382GYZ1_9ZZZZ</name>
<dbReference type="InterPro" id="IPR002347">
    <property type="entry name" value="SDR_fam"/>
</dbReference>
<dbReference type="PROSITE" id="PS00061">
    <property type="entry name" value="ADH_SHORT"/>
    <property type="match status" value="1"/>
</dbReference>
<comment type="similarity">
    <text evidence="1">Belongs to the short-chain dehydrogenases/reductases (SDR) family.</text>
</comment>
<dbReference type="EMBL" id="UINC01058235">
    <property type="protein sequence ID" value="SVB80260.1"/>
    <property type="molecule type" value="Genomic_DNA"/>
</dbReference>
<protein>
    <recommendedName>
        <fullName evidence="4">Short chain dehydrogenase</fullName>
    </recommendedName>
</protein>
<dbReference type="NCBIfam" id="NF004825">
    <property type="entry name" value="PRK06181.1"/>
    <property type="match status" value="1"/>
</dbReference>
<gene>
    <name evidence="3" type="ORF">METZ01_LOCUS233114</name>
</gene>
<dbReference type="SUPFAM" id="SSF51735">
    <property type="entry name" value="NAD(P)-binding Rossmann-fold domains"/>
    <property type="match status" value="1"/>
</dbReference>
<dbReference type="PANTHER" id="PTHR44196">
    <property type="entry name" value="DEHYDROGENASE/REDUCTASE SDR FAMILY MEMBER 7B"/>
    <property type="match status" value="1"/>
</dbReference>
<sequence>MFAGKTVIITGASSGLGRQMARDFASRGANCVLFGRNEDKLAETLALCKASGAQAITITGDVSLPEDCQRLVDESVERFGGVDIYISNAGLSMWAPFDEIKDLSIFRRLIEVNYLGAVHGAHFALPYLKKNCGQFAAIVSIQSKVGVPYHTGYVASKHALEGFCEALRFDLEGTGVNVLTVHPHWIRGTDLRANACSFDGNTLGENKRSHNKESIAPEECSLAVLEALHKRKCELIIPNKLKLVPWLKLLWPGYLRKKIQGMVRGQGE</sequence>
<proteinExistence type="inferred from homology"/>
<keyword evidence="2" id="KW-0560">Oxidoreductase</keyword>
<accession>A0A382GYZ1</accession>
<reference evidence="3" key="1">
    <citation type="submission" date="2018-05" db="EMBL/GenBank/DDBJ databases">
        <authorList>
            <person name="Lanie J.A."/>
            <person name="Ng W.-L."/>
            <person name="Kazmierczak K.M."/>
            <person name="Andrzejewski T.M."/>
            <person name="Davidsen T.M."/>
            <person name="Wayne K.J."/>
            <person name="Tettelin H."/>
            <person name="Glass J.I."/>
            <person name="Rusch D."/>
            <person name="Podicherti R."/>
            <person name="Tsui H.-C.T."/>
            <person name="Winkler M.E."/>
        </authorList>
    </citation>
    <scope>NUCLEOTIDE SEQUENCE</scope>
</reference>
<dbReference type="Pfam" id="PF00106">
    <property type="entry name" value="adh_short"/>
    <property type="match status" value="1"/>
</dbReference>
<evidence type="ECO:0000313" key="3">
    <source>
        <dbReference type="EMBL" id="SVB80260.1"/>
    </source>
</evidence>
<dbReference type="InterPro" id="IPR036291">
    <property type="entry name" value="NAD(P)-bd_dom_sf"/>
</dbReference>
<organism evidence="3">
    <name type="scientific">marine metagenome</name>
    <dbReference type="NCBI Taxonomy" id="408172"/>
    <lineage>
        <taxon>unclassified sequences</taxon>
        <taxon>metagenomes</taxon>
        <taxon>ecological metagenomes</taxon>
    </lineage>
</organism>